<comment type="similarity">
    <text evidence="8">Belongs to the protein kinase superfamily.</text>
</comment>
<keyword evidence="5" id="KW-0418">Kinase</keyword>
<name>A0A0N5ASF7_9BILA</name>
<dbReference type="WBParaSite" id="SMUV_0000771901-mRNA-1">
    <property type="protein sequence ID" value="SMUV_0000771901-mRNA-1"/>
    <property type="gene ID" value="SMUV_0000771901"/>
</dbReference>
<dbReference type="GO" id="GO:0004674">
    <property type="term" value="F:protein serine/threonine kinase activity"/>
    <property type="evidence" value="ECO:0007669"/>
    <property type="project" value="UniProtKB-KW"/>
</dbReference>
<proteinExistence type="inferred from homology"/>
<evidence type="ECO:0000256" key="6">
    <source>
        <dbReference type="ARBA" id="ARBA00022840"/>
    </source>
</evidence>
<evidence type="ECO:0000313" key="11">
    <source>
        <dbReference type="WBParaSite" id="SMUV_0000771901-mRNA-1"/>
    </source>
</evidence>
<dbReference type="SMART" id="SM00220">
    <property type="entry name" value="S_TKc"/>
    <property type="match status" value="1"/>
</dbReference>
<evidence type="ECO:0000256" key="2">
    <source>
        <dbReference type="ARBA" id="ARBA00022527"/>
    </source>
</evidence>
<dbReference type="InterPro" id="IPR008271">
    <property type="entry name" value="Ser/Thr_kinase_AS"/>
</dbReference>
<evidence type="ECO:0000256" key="4">
    <source>
        <dbReference type="ARBA" id="ARBA00022741"/>
    </source>
</evidence>
<dbReference type="InterPro" id="IPR000719">
    <property type="entry name" value="Prot_kinase_dom"/>
</dbReference>
<evidence type="ECO:0000256" key="5">
    <source>
        <dbReference type="ARBA" id="ARBA00022777"/>
    </source>
</evidence>
<dbReference type="PROSITE" id="PS00108">
    <property type="entry name" value="PROTEIN_KINASE_ST"/>
    <property type="match status" value="1"/>
</dbReference>
<evidence type="ECO:0000256" key="7">
    <source>
        <dbReference type="PROSITE-ProRule" id="PRU10141"/>
    </source>
</evidence>
<sequence>MGALDEQLMFLGQPSSSRWVNENFVIGDPLGSGTFGSVYSVECRRNPGTIYAMKELTRSSLPHFIETELRVLQRCGGSHNIIKMHAAHRERDRVFIVMDYFEHTSVKEMLASLTTREIIDYMKNLLIALAYLHRKGIIHRDVKPSNFLYDRKRNRFALVDFGLCEDIKDGRTNYTHIRKGLSHSVSKSICVGVSESKSFENSVRKHPYGQRDLSIRCKCYGRATVCAVCQKRPKLYVNKAGTPGFRAPEILLKCSSQTTTIDIWAAGITFLALLCRRHTVMRPADDIEALEQMSTIFGTEPLRDLANKHGLSFLTDLVYTGVDIIKFTNAVRDGLPVDSVNRNCSDCKKLFYQNDEGICLCKYNEEESWKQLAPEERQIYGVVTKCLIVDPEKRYTADMLSGYFC</sequence>
<organism evidence="10 11">
    <name type="scientific">Syphacia muris</name>
    <dbReference type="NCBI Taxonomy" id="451379"/>
    <lineage>
        <taxon>Eukaryota</taxon>
        <taxon>Metazoa</taxon>
        <taxon>Ecdysozoa</taxon>
        <taxon>Nematoda</taxon>
        <taxon>Chromadorea</taxon>
        <taxon>Rhabditida</taxon>
        <taxon>Spirurina</taxon>
        <taxon>Oxyuridomorpha</taxon>
        <taxon>Oxyuroidea</taxon>
        <taxon>Oxyuridae</taxon>
        <taxon>Syphacia</taxon>
    </lineage>
</organism>
<dbReference type="Gene3D" id="1.10.510.10">
    <property type="entry name" value="Transferase(Phosphotransferase) domain 1"/>
    <property type="match status" value="1"/>
</dbReference>
<evidence type="ECO:0000313" key="10">
    <source>
        <dbReference type="Proteomes" id="UP000046393"/>
    </source>
</evidence>
<dbReference type="EC" id="2.7.11.1" evidence="1"/>
<dbReference type="STRING" id="451379.A0A0N5ASF7"/>
<dbReference type="Pfam" id="PF00069">
    <property type="entry name" value="Pkinase"/>
    <property type="match status" value="2"/>
</dbReference>
<evidence type="ECO:0000256" key="3">
    <source>
        <dbReference type="ARBA" id="ARBA00022679"/>
    </source>
</evidence>
<evidence type="ECO:0000256" key="1">
    <source>
        <dbReference type="ARBA" id="ARBA00012513"/>
    </source>
</evidence>
<dbReference type="Proteomes" id="UP000046393">
    <property type="component" value="Unplaced"/>
</dbReference>
<dbReference type="PROSITE" id="PS00107">
    <property type="entry name" value="PROTEIN_KINASE_ATP"/>
    <property type="match status" value="1"/>
</dbReference>
<reference evidence="11" key="1">
    <citation type="submission" date="2017-02" db="UniProtKB">
        <authorList>
            <consortium name="WormBaseParasite"/>
        </authorList>
    </citation>
    <scope>IDENTIFICATION</scope>
</reference>
<keyword evidence="2 8" id="KW-0723">Serine/threonine-protein kinase</keyword>
<dbReference type="Gene3D" id="3.30.200.20">
    <property type="entry name" value="Phosphorylase Kinase, domain 1"/>
    <property type="match status" value="1"/>
</dbReference>
<dbReference type="InterPro" id="IPR011009">
    <property type="entry name" value="Kinase-like_dom_sf"/>
</dbReference>
<dbReference type="PANTHER" id="PTHR44167:SF23">
    <property type="entry name" value="CDC7 KINASE, ISOFORM A-RELATED"/>
    <property type="match status" value="1"/>
</dbReference>
<dbReference type="InterPro" id="IPR017441">
    <property type="entry name" value="Protein_kinase_ATP_BS"/>
</dbReference>
<dbReference type="GO" id="GO:0044773">
    <property type="term" value="P:mitotic DNA damage checkpoint signaling"/>
    <property type="evidence" value="ECO:0007669"/>
    <property type="project" value="TreeGrafter"/>
</dbReference>
<dbReference type="GO" id="GO:0005634">
    <property type="term" value="C:nucleus"/>
    <property type="evidence" value="ECO:0007669"/>
    <property type="project" value="TreeGrafter"/>
</dbReference>
<feature type="binding site" evidence="7">
    <location>
        <position position="54"/>
    </location>
    <ligand>
        <name>ATP</name>
        <dbReference type="ChEBI" id="CHEBI:30616"/>
    </ligand>
</feature>
<dbReference type="PANTHER" id="PTHR44167">
    <property type="entry name" value="OVARIAN-SPECIFIC SERINE/THREONINE-PROTEIN KINASE LOK-RELATED"/>
    <property type="match status" value="1"/>
</dbReference>
<dbReference type="AlphaFoldDB" id="A0A0N5ASF7"/>
<keyword evidence="10" id="KW-1185">Reference proteome</keyword>
<dbReference type="GO" id="GO:0005524">
    <property type="term" value="F:ATP binding"/>
    <property type="evidence" value="ECO:0007669"/>
    <property type="project" value="UniProtKB-UniRule"/>
</dbReference>
<accession>A0A0N5ASF7</accession>
<evidence type="ECO:0000259" key="9">
    <source>
        <dbReference type="PROSITE" id="PS50011"/>
    </source>
</evidence>
<keyword evidence="3" id="KW-0808">Transferase</keyword>
<dbReference type="PROSITE" id="PS50011">
    <property type="entry name" value="PROTEIN_KINASE_DOM"/>
    <property type="match status" value="1"/>
</dbReference>
<feature type="domain" description="Protein kinase" evidence="9">
    <location>
        <begin position="24"/>
        <end position="404"/>
    </location>
</feature>
<keyword evidence="6 7" id="KW-0067">ATP-binding</keyword>
<keyword evidence="4 7" id="KW-0547">Nucleotide-binding</keyword>
<dbReference type="SUPFAM" id="SSF56112">
    <property type="entry name" value="Protein kinase-like (PK-like)"/>
    <property type="match status" value="1"/>
</dbReference>
<protein>
    <recommendedName>
        <fullName evidence="1">non-specific serine/threonine protein kinase</fullName>
        <ecNumber evidence="1">2.7.11.1</ecNumber>
    </recommendedName>
</protein>
<evidence type="ECO:0000256" key="8">
    <source>
        <dbReference type="RuleBase" id="RU000304"/>
    </source>
</evidence>